<dbReference type="EMBL" id="QOCW01000010">
    <property type="protein sequence ID" value="RBW69434.1"/>
    <property type="molecule type" value="Genomic_DNA"/>
</dbReference>
<evidence type="ECO:0000313" key="1">
    <source>
        <dbReference type="EMBL" id="RBW69434.1"/>
    </source>
</evidence>
<dbReference type="AlphaFoldDB" id="A0A366XZ44"/>
<gene>
    <name evidence="1" type="ORF">DS031_10945</name>
</gene>
<dbReference type="Pfam" id="PF10720">
    <property type="entry name" value="DUF2515"/>
    <property type="match status" value="1"/>
</dbReference>
<protein>
    <submittedName>
        <fullName evidence="1">DUF2515 domain-containing protein</fullName>
    </submittedName>
</protein>
<reference evidence="1 2" key="1">
    <citation type="submission" date="2018-07" db="EMBL/GenBank/DDBJ databases">
        <title>Lottiidibacillus patelloidae gen. nov., sp. nov., isolated from the intestinal tract of a marine limpet and the reclassification of B. taeanensis BH030017T, B. algicola KMM 3737T and B. hwajinpoensis SW-72T as genus Lottiidibacillus.</title>
        <authorList>
            <person name="Liu R."/>
            <person name="Huang Z."/>
        </authorList>
    </citation>
    <scope>NUCLEOTIDE SEQUENCE [LARGE SCALE GENOMIC DNA]</scope>
    <source>
        <strain evidence="1 2">BH030017</strain>
    </source>
</reference>
<proteinExistence type="predicted"/>
<accession>A0A366XZ44</accession>
<organism evidence="1 2">
    <name type="scientific">Bacillus taeanensis</name>
    <dbReference type="NCBI Taxonomy" id="273032"/>
    <lineage>
        <taxon>Bacteria</taxon>
        <taxon>Bacillati</taxon>
        <taxon>Bacillota</taxon>
        <taxon>Bacilli</taxon>
        <taxon>Bacillales</taxon>
        <taxon>Bacillaceae</taxon>
        <taxon>Bacillus</taxon>
    </lineage>
</organism>
<sequence>MDRGKRTWLEKRLVEKVKRETEKRNKDNISRTVCYQNYYMKHQEISWSFLASMVSRNAGWNMTDLESKSFSKLIDQPYRNLLFLVYERANWLIFADAYPQLLIYALSKRYKKPYFYLLDDFFVSSFMKNEWLHFWNNHNKERLCTALIINEQHVIQQPVIEHPILKKRVFHSFSFFFEELFHFSTVLFPTLKGELYGFCVKNFQEVSERIELGKKLKWLLIDSGHKQSFFQFALATSHTGSRRDYQQYGVKGEKTPILRSTYPVIPHERSYRKDWYRAHIDAVHYFKPLSPLDYYHVTDWYEKKENQIKKLAFFYSAFKKGRDILRKD</sequence>
<dbReference type="OrthoDB" id="2690514at2"/>
<comment type="caution">
    <text evidence="1">The sequence shown here is derived from an EMBL/GenBank/DDBJ whole genome shotgun (WGS) entry which is preliminary data.</text>
</comment>
<evidence type="ECO:0000313" key="2">
    <source>
        <dbReference type="Proteomes" id="UP000253314"/>
    </source>
</evidence>
<dbReference type="Proteomes" id="UP000253314">
    <property type="component" value="Unassembled WGS sequence"/>
</dbReference>
<name>A0A366XZ44_9BACI</name>
<dbReference type="RefSeq" id="WP_113806124.1">
    <property type="nucleotide sequence ID" value="NZ_QOCW01000010.1"/>
</dbReference>
<dbReference type="InterPro" id="IPR019658">
    <property type="entry name" value="DUF2515"/>
</dbReference>
<keyword evidence="2" id="KW-1185">Reference proteome</keyword>